<protein>
    <submittedName>
        <fullName evidence="4">GNAT family N-acetyltransferase</fullName>
    </submittedName>
</protein>
<dbReference type="Proteomes" id="UP000309668">
    <property type="component" value="Unassembled WGS sequence"/>
</dbReference>
<dbReference type="AlphaFoldDB" id="A0A5S3PBN1"/>
<dbReference type="EMBL" id="VCAO01000001">
    <property type="protein sequence ID" value="TMM50165.1"/>
    <property type="molecule type" value="Genomic_DNA"/>
</dbReference>
<feature type="domain" description="N-acetyltransferase" evidence="3">
    <location>
        <begin position="26"/>
        <end position="225"/>
    </location>
</feature>
<dbReference type="PROSITE" id="PS50263">
    <property type="entry name" value="CN_HYDROLASE"/>
    <property type="match status" value="1"/>
</dbReference>
<reference evidence="4 5" key="1">
    <citation type="submission" date="2019-05" db="EMBL/GenBank/DDBJ databases">
        <title>Erythrobacter marisflavi sp. nov., isolated from isolated from water of an estuary environment.</title>
        <authorList>
            <person name="Yoon J.-H."/>
        </authorList>
    </citation>
    <scope>NUCLEOTIDE SEQUENCE [LARGE SCALE GENOMIC DNA]</scope>
    <source>
        <strain evidence="4 5">KEM-5</strain>
    </source>
</reference>
<dbReference type="PANTHER" id="PTHR23088">
    <property type="entry name" value="NITRILASE-RELATED"/>
    <property type="match status" value="1"/>
</dbReference>
<gene>
    <name evidence="4" type="ORF">FEV51_02965</name>
</gene>
<dbReference type="RefSeq" id="WP_138615726.1">
    <property type="nucleotide sequence ID" value="NZ_VCAO01000001.1"/>
</dbReference>
<dbReference type="InterPro" id="IPR000182">
    <property type="entry name" value="GNAT_dom"/>
</dbReference>
<dbReference type="SUPFAM" id="SSF56317">
    <property type="entry name" value="Carbon-nitrogen hydrolase"/>
    <property type="match status" value="1"/>
</dbReference>
<dbReference type="GO" id="GO:0016747">
    <property type="term" value="F:acyltransferase activity, transferring groups other than amino-acyl groups"/>
    <property type="evidence" value="ECO:0007669"/>
    <property type="project" value="InterPro"/>
</dbReference>
<proteinExistence type="predicted"/>
<dbReference type="SUPFAM" id="SSF55729">
    <property type="entry name" value="Acyl-CoA N-acyltransferases (Nat)"/>
    <property type="match status" value="1"/>
</dbReference>
<evidence type="ECO:0000313" key="5">
    <source>
        <dbReference type="Proteomes" id="UP000309668"/>
    </source>
</evidence>
<dbReference type="Gene3D" id="3.60.110.10">
    <property type="entry name" value="Carbon-nitrogen hydrolase"/>
    <property type="match status" value="1"/>
</dbReference>
<dbReference type="OrthoDB" id="9811121at2"/>
<dbReference type="Pfam" id="PF00795">
    <property type="entry name" value="CN_hydrolase"/>
    <property type="match status" value="1"/>
</dbReference>
<dbReference type="Pfam" id="PF00583">
    <property type="entry name" value="Acetyltransf_1"/>
    <property type="match status" value="1"/>
</dbReference>
<dbReference type="CDD" id="cd04301">
    <property type="entry name" value="NAT_SF"/>
    <property type="match status" value="1"/>
</dbReference>
<evidence type="ECO:0000259" key="3">
    <source>
        <dbReference type="PROSITE" id="PS51186"/>
    </source>
</evidence>
<feature type="region of interest" description="Disordered" evidence="1">
    <location>
        <begin position="1"/>
        <end position="23"/>
    </location>
</feature>
<dbReference type="Gene3D" id="3.40.630.30">
    <property type="match status" value="1"/>
</dbReference>
<keyword evidence="5" id="KW-1185">Reference proteome</keyword>
<dbReference type="InterPro" id="IPR003010">
    <property type="entry name" value="C-N_Hydrolase"/>
</dbReference>
<accession>A0A5S3PBN1</accession>
<keyword evidence="4" id="KW-0808">Transferase</keyword>
<evidence type="ECO:0000259" key="2">
    <source>
        <dbReference type="PROSITE" id="PS50263"/>
    </source>
</evidence>
<dbReference type="PROSITE" id="PS51186">
    <property type="entry name" value="GNAT"/>
    <property type="match status" value="1"/>
</dbReference>
<organism evidence="4 5">
    <name type="scientific">Qipengyuania marisflavi</name>
    <dbReference type="NCBI Taxonomy" id="2486356"/>
    <lineage>
        <taxon>Bacteria</taxon>
        <taxon>Pseudomonadati</taxon>
        <taxon>Pseudomonadota</taxon>
        <taxon>Alphaproteobacteria</taxon>
        <taxon>Sphingomonadales</taxon>
        <taxon>Erythrobacteraceae</taxon>
        <taxon>Qipengyuania</taxon>
    </lineage>
</organism>
<feature type="region of interest" description="Disordered" evidence="1">
    <location>
        <begin position="532"/>
        <end position="553"/>
    </location>
</feature>
<dbReference type="PANTHER" id="PTHR23088:SF50">
    <property type="entry name" value="HYDROLASE YHCX"/>
    <property type="match status" value="1"/>
</dbReference>
<sequence length="553" mass="63084">MAKSDQARTKKPARRKTEEKFGQRRLEIRNSRAKDIPGIAALVRRVYDDMPAYTHGEIRGQINNFREGSFVALLDDQIVGYCATMQLAEALAFQDHTWDEITGNGFGSRHDPTGDWLYGYEMCVDPKVRGVRIGRRLYEERRALAEERELTGIIFAGRMPHYRRNKRKVEGPEDYLEQVVAGKLHDPVLRFQLANGFEPDRVLHGYLPEDKKSEANAVLMVWRNPYVERDQPVKKRLPRGVESVRVATCQLQARAVADYEEFMHAIRYFVDVASDYEADFIVFPELFTLMLLSFEEKELSPVEAIERLSEYTPRLRADISDMAMRYNINIIAGSHPTRMEDGDIHNVAYVCLRDGAIHAQEKIHPTPNERYWWNIKGGDSVEVIQTDCGPIGVQICYDSEFPELSRRLADEGARIIFVPFCTDSRQGYLRVRYCSQARAIENQCFVVMSGNVGNLPNVGNMDIQYAQSCILTPCDFPFARDGIAAEATENVETLTISDINLADLQWARAEGTVRNLADRRFDLYRIEWDELGKHPGKPRPRREPLGPTGPGGG</sequence>
<evidence type="ECO:0000313" key="4">
    <source>
        <dbReference type="EMBL" id="TMM50165.1"/>
    </source>
</evidence>
<comment type="caution">
    <text evidence="4">The sequence shown here is derived from an EMBL/GenBank/DDBJ whole genome shotgun (WGS) entry which is preliminary data.</text>
</comment>
<dbReference type="CDD" id="cd07574">
    <property type="entry name" value="nitrilase_Rim1_like"/>
    <property type="match status" value="1"/>
</dbReference>
<name>A0A5S3PBN1_9SPHN</name>
<dbReference type="InterPro" id="IPR016181">
    <property type="entry name" value="Acyl_CoA_acyltransferase"/>
</dbReference>
<feature type="domain" description="CN hydrolase" evidence="2">
    <location>
        <begin position="244"/>
        <end position="501"/>
    </location>
</feature>
<dbReference type="InterPro" id="IPR036526">
    <property type="entry name" value="C-N_Hydrolase_sf"/>
</dbReference>
<evidence type="ECO:0000256" key="1">
    <source>
        <dbReference type="SAM" id="MobiDB-lite"/>
    </source>
</evidence>